<dbReference type="Gene3D" id="3.30.420.10">
    <property type="entry name" value="Ribonuclease H-like superfamily/Ribonuclease H"/>
    <property type="match status" value="1"/>
</dbReference>
<organism evidence="2">
    <name type="scientific">Perkinsus marinus (strain ATCC 50983 / TXsc)</name>
    <dbReference type="NCBI Taxonomy" id="423536"/>
    <lineage>
        <taxon>Eukaryota</taxon>
        <taxon>Sar</taxon>
        <taxon>Alveolata</taxon>
        <taxon>Perkinsozoa</taxon>
        <taxon>Perkinsea</taxon>
        <taxon>Perkinsida</taxon>
        <taxon>Perkinsidae</taxon>
        <taxon>Perkinsus</taxon>
    </lineage>
</organism>
<evidence type="ECO:0000313" key="2">
    <source>
        <dbReference type="Proteomes" id="UP000007800"/>
    </source>
</evidence>
<dbReference type="AlphaFoldDB" id="C5LPG0"/>
<name>C5LPG0_PERM5</name>
<gene>
    <name evidence="1" type="ORF">Pmar_PMAR003889</name>
</gene>
<protein>
    <submittedName>
        <fullName evidence="1">Uncharacterized protein</fullName>
    </submittedName>
</protein>
<keyword evidence="2" id="KW-1185">Reference proteome</keyword>
<dbReference type="GO" id="GO:0003676">
    <property type="term" value="F:nucleic acid binding"/>
    <property type="evidence" value="ECO:0007669"/>
    <property type="project" value="InterPro"/>
</dbReference>
<dbReference type="GeneID" id="9087222"/>
<dbReference type="Proteomes" id="UP000007800">
    <property type="component" value="Unassembled WGS sequence"/>
</dbReference>
<reference evidence="1 2" key="1">
    <citation type="submission" date="2008-07" db="EMBL/GenBank/DDBJ databases">
        <authorList>
            <person name="El-Sayed N."/>
            <person name="Caler E."/>
            <person name="Inman J."/>
            <person name="Amedeo P."/>
            <person name="Hass B."/>
            <person name="Wortman J."/>
        </authorList>
    </citation>
    <scope>NUCLEOTIDE SEQUENCE [LARGE SCALE GENOMIC DNA]</scope>
    <source>
        <strain evidence="2">ATCC 50983 / TXsc</strain>
    </source>
</reference>
<dbReference type="EMBL" id="GG684142">
    <property type="protein sequence ID" value="EER01383.1"/>
    <property type="molecule type" value="Genomic_DNA"/>
</dbReference>
<proteinExistence type="predicted"/>
<dbReference type="InParanoid" id="C5LPG0"/>
<dbReference type="RefSeq" id="XP_002768665.1">
    <property type="nucleotide sequence ID" value="XM_002768619.1"/>
</dbReference>
<sequence length="98" mass="11054">MSDSRTVLSWVQGGSRLTCRSVERVALARLCDAVCELRDAWRRRFGVYSQLSHVAADQNEEADALSRLGVRWRIIKEILLDGREAVVDDCESDDDGKT</sequence>
<evidence type="ECO:0000313" key="1">
    <source>
        <dbReference type="EMBL" id="EER01383.1"/>
    </source>
</evidence>
<dbReference type="InterPro" id="IPR036397">
    <property type="entry name" value="RNaseH_sf"/>
</dbReference>
<accession>C5LPG0</accession>